<protein>
    <recommendedName>
        <fullName evidence="2">proteasome endopeptidase complex</fullName>
        <ecNumber evidence="2">3.4.25.1</ecNumber>
    </recommendedName>
</protein>
<comment type="catalytic activity">
    <reaction evidence="1">
        <text>Cleavage of peptide bonds with very broad specificity.</text>
        <dbReference type="EC" id="3.4.25.1"/>
    </reaction>
</comment>
<gene>
    <name evidence="10" type="ORF">SAMN04515672_1013</name>
</gene>
<proteinExistence type="predicted"/>
<dbReference type="InterPro" id="IPR023333">
    <property type="entry name" value="Proteasome_suB-type"/>
</dbReference>
<dbReference type="Proteomes" id="UP000198882">
    <property type="component" value="Unassembled WGS sequence"/>
</dbReference>
<sequence length="265" mass="27077">MQSPMNVKTSFLGSSGIQPSGNGRRSDRDDGGTDPHTLPNEITTGTTTVGAVGTDGVVLAADRRASLGGKFVTNQSARKIEPVADRTAVAFSGSVSDAQSFVRHLRAELRGYELRHGDAASVETAATVAGDLVRRGPYRILDLVLAGVDDGPAVYQIGGGGGVMDTAYAASGSGMQLAYGSLEGGYEPDLPLADLRRVVAIAVQSATERDTASGDGMTIATITADSLDLEQFGSVADGVASTGDGAGNVGSNDPNAIEESDEEVR</sequence>
<evidence type="ECO:0000256" key="3">
    <source>
        <dbReference type="ARBA" id="ARBA00022490"/>
    </source>
</evidence>
<feature type="compositionally biased region" description="Basic and acidic residues" evidence="9">
    <location>
        <begin position="24"/>
        <end position="33"/>
    </location>
</feature>
<evidence type="ECO:0000256" key="6">
    <source>
        <dbReference type="ARBA" id="ARBA00022801"/>
    </source>
</evidence>
<evidence type="ECO:0000256" key="1">
    <source>
        <dbReference type="ARBA" id="ARBA00001198"/>
    </source>
</evidence>
<dbReference type="EMBL" id="FNFE01000001">
    <property type="protein sequence ID" value="SDJ56757.1"/>
    <property type="molecule type" value="Genomic_DNA"/>
</dbReference>
<keyword evidence="5" id="KW-0888">Threonine protease</keyword>
<dbReference type="GO" id="GO:0019774">
    <property type="term" value="C:proteasome core complex, beta-subunit complex"/>
    <property type="evidence" value="ECO:0007669"/>
    <property type="project" value="UniProtKB-ARBA"/>
</dbReference>
<dbReference type="AlphaFoldDB" id="A0A1G8UT91"/>
<dbReference type="SUPFAM" id="SSF56235">
    <property type="entry name" value="N-terminal nucleophile aminohydrolases (Ntn hydrolases)"/>
    <property type="match status" value="1"/>
</dbReference>
<dbReference type="PANTHER" id="PTHR32194">
    <property type="entry name" value="METALLOPROTEASE TLDD"/>
    <property type="match status" value="1"/>
</dbReference>
<dbReference type="GO" id="GO:0005737">
    <property type="term" value="C:cytoplasm"/>
    <property type="evidence" value="ECO:0007669"/>
    <property type="project" value="TreeGrafter"/>
</dbReference>
<keyword evidence="6" id="KW-0378">Hydrolase</keyword>
<evidence type="ECO:0000313" key="10">
    <source>
        <dbReference type="EMBL" id="SDJ56757.1"/>
    </source>
</evidence>
<evidence type="ECO:0000256" key="2">
    <source>
        <dbReference type="ARBA" id="ARBA00012039"/>
    </source>
</evidence>
<dbReference type="GO" id="GO:0051603">
    <property type="term" value="P:proteolysis involved in protein catabolic process"/>
    <property type="evidence" value="ECO:0007669"/>
    <property type="project" value="InterPro"/>
</dbReference>
<dbReference type="InterPro" id="IPR000243">
    <property type="entry name" value="Pept_T1A_subB"/>
</dbReference>
<keyword evidence="11" id="KW-1185">Reference proteome</keyword>
<accession>A0A1G8UT91</accession>
<dbReference type="PRINTS" id="PR00141">
    <property type="entry name" value="PROTEASOME"/>
</dbReference>
<feature type="region of interest" description="Disordered" evidence="9">
    <location>
        <begin position="239"/>
        <end position="265"/>
    </location>
</feature>
<evidence type="ECO:0000256" key="8">
    <source>
        <dbReference type="PIRSR" id="PIRSR600243-1"/>
    </source>
</evidence>
<keyword evidence="7 10" id="KW-0647">Proteasome</keyword>
<dbReference type="PROSITE" id="PS51476">
    <property type="entry name" value="PROTEASOME_BETA_2"/>
    <property type="match status" value="1"/>
</dbReference>
<keyword evidence="4" id="KW-0645">Protease</keyword>
<feature type="compositionally biased region" description="Polar residues" evidence="9">
    <location>
        <begin position="1"/>
        <end position="21"/>
    </location>
</feature>
<dbReference type="GO" id="GO:0004298">
    <property type="term" value="F:threonine-type endopeptidase activity"/>
    <property type="evidence" value="ECO:0007669"/>
    <property type="project" value="UniProtKB-KW"/>
</dbReference>
<dbReference type="RefSeq" id="WP_245724142.1">
    <property type="nucleotide sequence ID" value="NZ_FNFE01000001.1"/>
</dbReference>
<evidence type="ECO:0000313" key="11">
    <source>
        <dbReference type="Proteomes" id="UP000198882"/>
    </source>
</evidence>
<reference evidence="11" key="1">
    <citation type="submission" date="2016-10" db="EMBL/GenBank/DDBJ databases">
        <authorList>
            <person name="Varghese N."/>
            <person name="Submissions S."/>
        </authorList>
    </citation>
    <scope>NUCLEOTIDE SEQUENCE [LARGE SCALE GENOMIC DNA]</scope>
    <source>
        <strain evidence="11">B4,CECT 8067,JCM 17497</strain>
    </source>
</reference>
<dbReference type="PANTHER" id="PTHR32194:SF0">
    <property type="entry name" value="ATP-DEPENDENT PROTEASE SUBUNIT HSLV"/>
    <property type="match status" value="1"/>
</dbReference>
<organism evidence="10 11">
    <name type="scientific">Natronorubrum texcoconense</name>
    <dbReference type="NCBI Taxonomy" id="1095776"/>
    <lineage>
        <taxon>Archaea</taxon>
        <taxon>Methanobacteriati</taxon>
        <taxon>Methanobacteriota</taxon>
        <taxon>Stenosarchaea group</taxon>
        <taxon>Halobacteria</taxon>
        <taxon>Halobacteriales</taxon>
        <taxon>Natrialbaceae</taxon>
        <taxon>Natronorubrum</taxon>
    </lineage>
</organism>
<evidence type="ECO:0000256" key="4">
    <source>
        <dbReference type="ARBA" id="ARBA00022670"/>
    </source>
</evidence>
<dbReference type="STRING" id="1095776.SAMN04515672_1013"/>
<evidence type="ECO:0000256" key="7">
    <source>
        <dbReference type="ARBA" id="ARBA00022942"/>
    </source>
</evidence>
<dbReference type="InterPro" id="IPR029055">
    <property type="entry name" value="Ntn_hydrolases_N"/>
</dbReference>
<evidence type="ECO:0000256" key="5">
    <source>
        <dbReference type="ARBA" id="ARBA00022698"/>
    </source>
</evidence>
<dbReference type="Gene3D" id="3.60.20.10">
    <property type="entry name" value="Glutamine Phosphoribosylpyrophosphate, subunit 1, domain 1"/>
    <property type="match status" value="1"/>
</dbReference>
<dbReference type="EC" id="3.4.25.1" evidence="2"/>
<feature type="compositionally biased region" description="Acidic residues" evidence="9">
    <location>
        <begin position="256"/>
        <end position="265"/>
    </location>
</feature>
<name>A0A1G8UT91_9EURY</name>
<keyword evidence="3" id="KW-0963">Cytoplasm</keyword>
<evidence type="ECO:0000256" key="9">
    <source>
        <dbReference type="SAM" id="MobiDB-lite"/>
    </source>
</evidence>
<dbReference type="InterPro" id="IPR001353">
    <property type="entry name" value="Proteasome_sua/b"/>
</dbReference>
<feature type="active site" description="Nucleophile" evidence="8">
    <location>
        <position position="46"/>
    </location>
</feature>
<dbReference type="Pfam" id="PF00227">
    <property type="entry name" value="Proteasome"/>
    <property type="match status" value="1"/>
</dbReference>
<feature type="region of interest" description="Disordered" evidence="9">
    <location>
        <begin position="1"/>
        <end position="49"/>
    </location>
</feature>